<keyword evidence="2" id="KW-0723">Serine/threonine-protein kinase</keyword>
<reference evidence="8 9" key="3">
    <citation type="journal article" date="2013" name="Rice">
        <title>Improvement of the Oryza sativa Nipponbare reference genome using next generation sequence and optical map data.</title>
        <authorList>
            <person name="Kawahara Y."/>
            <person name="de la Bastide M."/>
            <person name="Hamilton J.P."/>
            <person name="Kanamori H."/>
            <person name="McCombie W.R."/>
            <person name="Ouyang S."/>
            <person name="Schwartz D.C."/>
            <person name="Tanaka T."/>
            <person name="Wu J."/>
            <person name="Zhou S."/>
            <person name="Childs K.L."/>
            <person name="Davidson R.M."/>
            <person name="Lin H."/>
            <person name="Quesada-Ocampo L."/>
            <person name="Vaillancourt B."/>
            <person name="Sakai H."/>
            <person name="Lee S.S."/>
            <person name="Kim J."/>
            <person name="Numa H."/>
            <person name="Itoh T."/>
            <person name="Buell C.R."/>
            <person name="Matsumoto T."/>
        </authorList>
    </citation>
    <scope>NUCLEOTIDE SEQUENCE [LARGE SCALE GENOMIC DNA]</scope>
    <source>
        <strain evidence="9">cv. Nipponbare</strain>
    </source>
</reference>
<dbReference type="GO" id="GO:0005524">
    <property type="term" value="F:ATP binding"/>
    <property type="evidence" value="ECO:0007669"/>
    <property type="project" value="UniProtKB-KW"/>
</dbReference>
<evidence type="ECO:0000256" key="1">
    <source>
        <dbReference type="ARBA" id="ARBA00006529"/>
    </source>
</evidence>
<gene>
    <name evidence="8" type="ordered locus">Os04g0339800</name>
    <name evidence="8" type="ORF">OSNPB_040339800</name>
</gene>
<dbReference type="PANTHER" id="PTHR48016">
    <property type="entry name" value="MAP KINASE KINASE KINASE SSK2-RELATED-RELATED"/>
    <property type="match status" value="1"/>
</dbReference>
<accession>A0A0P0W9D8</accession>
<organism evidence="8 9">
    <name type="scientific">Oryza sativa subsp. japonica</name>
    <name type="common">Rice</name>
    <dbReference type="NCBI Taxonomy" id="39947"/>
    <lineage>
        <taxon>Eukaryota</taxon>
        <taxon>Viridiplantae</taxon>
        <taxon>Streptophyta</taxon>
        <taxon>Embryophyta</taxon>
        <taxon>Tracheophyta</taxon>
        <taxon>Spermatophyta</taxon>
        <taxon>Magnoliopsida</taxon>
        <taxon>Liliopsida</taxon>
        <taxon>Poales</taxon>
        <taxon>Poaceae</taxon>
        <taxon>BOP clade</taxon>
        <taxon>Oryzoideae</taxon>
        <taxon>Oryzeae</taxon>
        <taxon>Oryzinae</taxon>
        <taxon>Oryza</taxon>
        <taxon>Oryza sativa</taxon>
    </lineage>
</organism>
<dbReference type="FunFam" id="1.10.510.10:FF:001560">
    <property type="entry name" value="Mitogen-activated protein kinase kinase kinase 19"/>
    <property type="match status" value="1"/>
</dbReference>
<dbReference type="InterPro" id="IPR011009">
    <property type="entry name" value="Kinase-like_dom_sf"/>
</dbReference>
<feature type="domain" description="Protein kinase" evidence="7">
    <location>
        <begin position="1"/>
        <end position="122"/>
    </location>
</feature>
<dbReference type="PANTHER" id="PTHR48016:SF29">
    <property type="entry name" value="MITOGEN-ACTIVATED PROTEIN KINASE KINASE KINASE 1-RELATED"/>
    <property type="match status" value="1"/>
</dbReference>
<dbReference type="eggNOG" id="KOG0198">
    <property type="taxonomic scope" value="Eukaryota"/>
</dbReference>
<dbReference type="AlphaFoldDB" id="A0A0P0W9D8"/>
<evidence type="ECO:0000259" key="7">
    <source>
        <dbReference type="PROSITE" id="PS50011"/>
    </source>
</evidence>
<proteinExistence type="inferred from homology"/>
<dbReference type="InterPro" id="IPR050538">
    <property type="entry name" value="MAP_kinase_kinase_kinase"/>
</dbReference>
<dbReference type="SMART" id="SM00220">
    <property type="entry name" value="S_TKc"/>
    <property type="match status" value="1"/>
</dbReference>
<dbReference type="Proteomes" id="UP000059680">
    <property type="component" value="Chromosome 4"/>
</dbReference>
<evidence type="ECO:0000256" key="6">
    <source>
        <dbReference type="ARBA" id="ARBA00022840"/>
    </source>
</evidence>
<dbReference type="Gramene" id="Os04t0339800-00">
    <property type="protein sequence ID" value="Os04t0339800-00"/>
    <property type="gene ID" value="Os04g0339800"/>
</dbReference>
<dbReference type="Pfam" id="PF07714">
    <property type="entry name" value="PK_Tyr_Ser-Thr"/>
    <property type="match status" value="1"/>
</dbReference>
<evidence type="ECO:0000313" key="9">
    <source>
        <dbReference type="Proteomes" id="UP000059680"/>
    </source>
</evidence>
<protein>
    <submittedName>
        <fullName evidence="8">Os04g0339800 protein</fullName>
    </submittedName>
</protein>
<evidence type="ECO:0000256" key="5">
    <source>
        <dbReference type="ARBA" id="ARBA00022777"/>
    </source>
</evidence>
<dbReference type="Gene3D" id="1.10.510.10">
    <property type="entry name" value="Transferase(Phosphotransferase) domain 1"/>
    <property type="match status" value="2"/>
</dbReference>
<dbReference type="InParanoid" id="A0A0P0W9D8"/>
<reference evidence="9" key="1">
    <citation type="journal article" date="2005" name="Nature">
        <title>The map-based sequence of the rice genome.</title>
        <authorList>
            <consortium name="International rice genome sequencing project (IRGSP)"/>
            <person name="Matsumoto T."/>
            <person name="Wu J."/>
            <person name="Kanamori H."/>
            <person name="Katayose Y."/>
            <person name="Fujisawa M."/>
            <person name="Namiki N."/>
            <person name="Mizuno H."/>
            <person name="Yamamoto K."/>
            <person name="Antonio B.A."/>
            <person name="Baba T."/>
            <person name="Sakata K."/>
            <person name="Nagamura Y."/>
            <person name="Aoki H."/>
            <person name="Arikawa K."/>
            <person name="Arita K."/>
            <person name="Bito T."/>
            <person name="Chiden Y."/>
            <person name="Fujitsuka N."/>
            <person name="Fukunaka R."/>
            <person name="Hamada M."/>
            <person name="Harada C."/>
            <person name="Hayashi A."/>
            <person name="Hijishita S."/>
            <person name="Honda M."/>
            <person name="Hosokawa S."/>
            <person name="Ichikawa Y."/>
            <person name="Idonuma A."/>
            <person name="Iijima M."/>
            <person name="Ikeda M."/>
            <person name="Ikeno M."/>
            <person name="Ito K."/>
            <person name="Ito S."/>
            <person name="Ito T."/>
            <person name="Ito Y."/>
            <person name="Ito Y."/>
            <person name="Iwabuchi A."/>
            <person name="Kamiya K."/>
            <person name="Karasawa W."/>
            <person name="Kurita K."/>
            <person name="Katagiri S."/>
            <person name="Kikuta A."/>
            <person name="Kobayashi H."/>
            <person name="Kobayashi N."/>
            <person name="Machita K."/>
            <person name="Maehara T."/>
            <person name="Masukawa M."/>
            <person name="Mizubayashi T."/>
            <person name="Mukai Y."/>
            <person name="Nagasaki H."/>
            <person name="Nagata Y."/>
            <person name="Naito S."/>
            <person name="Nakashima M."/>
            <person name="Nakama Y."/>
            <person name="Nakamichi Y."/>
            <person name="Nakamura M."/>
            <person name="Meguro A."/>
            <person name="Negishi M."/>
            <person name="Ohta I."/>
            <person name="Ohta T."/>
            <person name="Okamoto M."/>
            <person name="Ono N."/>
            <person name="Saji S."/>
            <person name="Sakaguchi M."/>
            <person name="Sakai K."/>
            <person name="Shibata M."/>
            <person name="Shimokawa T."/>
            <person name="Song J."/>
            <person name="Takazaki Y."/>
            <person name="Terasawa K."/>
            <person name="Tsugane M."/>
            <person name="Tsuji K."/>
            <person name="Ueda S."/>
            <person name="Waki K."/>
            <person name="Yamagata H."/>
            <person name="Yamamoto M."/>
            <person name="Yamamoto S."/>
            <person name="Yamane H."/>
            <person name="Yoshiki S."/>
            <person name="Yoshihara R."/>
            <person name="Yukawa K."/>
            <person name="Zhong H."/>
            <person name="Yano M."/>
            <person name="Yuan Q."/>
            <person name="Ouyang S."/>
            <person name="Liu J."/>
            <person name="Jones K.M."/>
            <person name="Gansberger K."/>
            <person name="Moffat K."/>
            <person name="Hill J."/>
            <person name="Bera J."/>
            <person name="Fadrosh D."/>
            <person name="Jin S."/>
            <person name="Johri S."/>
            <person name="Kim M."/>
            <person name="Overton L."/>
            <person name="Reardon M."/>
            <person name="Tsitrin T."/>
            <person name="Vuong H."/>
            <person name="Weaver B."/>
            <person name="Ciecko A."/>
            <person name="Tallon L."/>
            <person name="Jackson J."/>
            <person name="Pai G."/>
            <person name="Aken S.V."/>
            <person name="Utterback T."/>
            <person name="Reidmuller S."/>
            <person name="Feldblyum T."/>
            <person name="Hsiao J."/>
            <person name="Zismann V."/>
            <person name="Iobst S."/>
            <person name="de Vazeille A.R."/>
            <person name="Buell C.R."/>
            <person name="Ying K."/>
            <person name="Li Y."/>
            <person name="Lu T."/>
            <person name="Huang Y."/>
            <person name="Zhao Q."/>
            <person name="Feng Q."/>
            <person name="Zhang L."/>
            <person name="Zhu J."/>
            <person name="Weng Q."/>
            <person name="Mu J."/>
            <person name="Lu Y."/>
            <person name="Fan D."/>
            <person name="Liu Y."/>
            <person name="Guan J."/>
            <person name="Zhang Y."/>
            <person name="Yu S."/>
            <person name="Liu X."/>
            <person name="Zhang Y."/>
            <person name="Hong G."/>
            <person name="Han B."/>
            <person name="Choisne N."/>
            <person name="Demange N."/>
            <person name="Orjeda G."/>
            <person name="Samain S."/>
            <person name="Cattolico L."/>
            <person name="Pelletier E."/>
            <person name="Couloux A."/>
            <person name="Segurens B."/>
            <person name="Wincker P."/>
            <person name="D'Hont A."/>
            <person name="Scarpelli C."/>
            <person name="Weissenbach J."/>
            <person name="Salanoubat M."/>
            <person name="Quetier F."/>
            <person name="Yu Y."/>
            <person name="Kim H.R."/>
            <person name="Rambo T."/>
            <person name="Currie J."/>
            <person name="Collura K."/>
            <person name="Luo M."/>
            <person name="Yang T."/>
            <person name="Ammiraju J.S.S."/>
            <person name="Engler F."/>
            <person name="Soderlund C."/>
            <person name="Wing R.A."/>
            <person name="Palmer L.E."/>
            <person name="de la Bastide M."/>
            <person name="Spiegel L."/>
            <person name="Nascimento L."/>
            <person name="Zutavern T."/>
            <person name="O'Shaughnessy A."/>
            <person name="Dike S."/>
            <person name="Dedhia N."/>
            <person name="Preston R."/>
            <person name="Balija V."/>
            <person name="McCombie W.R."/>
            <person name="Chow T."/>
            <person name="Chen H."/>
            <person name="Chung M."/>
            <person name="Chen C."/>
            <person name="Shaw J."/>
            <person name="Wu H."/>
            <person name="Hsiao K."/>
            <person name="Chao Y."/>
            <person name="Chu M."/>
            <person name="Cheng C."/>
            <person name="Hour A."/>
            <person name="Lee P."/>
            <person name="Lin S."/>
            <person name="Lin Y."/>
            <person name="Liou J."/>
            <person name="Liu S."/>
            <person name="Hsing Y."/>
            <person name="Raghuvanshi S."/>
            <person name="Mohanty A."/>
            <person name="Bharti A.K."/>
            <person name="Gaur A."/>
            <person name="Gupta V."/>
            <person name="Kumar D."/>
            <person name="Ravi V."/>
            <person name="Vij S."/>
            <person name="Kapur A."/>
            <person name="Khurana P."/>
            <person name="Khurana P."/>
            <person name="Khurana J.P."/>
            <person name="Tyagi A.K."/>
            <person name="Gaikwad K."/>
            <person name="Singh A."/>
            <person name="Dalal V."/>
            <person name="Srivastava S."/>
            <person name="Dixit A."/>
            <person name="Pal A.K."/>
            <person name="Ghazi I.A."/>
            <person name="Yadav M."/>
            <person name="Pandit A."/>
            <person name="Bhargava A."/>
            <person name="Sureshbabu K."/>
            <person name="Batra K."/>
            <person name="Sharma T.R."/>
            <person name="Mohapatra T."/>
            <person name="Singh N.K."/>
            <person name="Messing J."/>
            <person name="Nelson A.B."/>
            <person name="Fuks G."/>
            <person name="Kavchok S."/>
            <person name="Keizer G."/>
            <person name="Linton E."/>
            <person name="Llaca V."/>
            <person name="Song R."/>
            <person name="Tanyolac B."/>
            <person name="Young S."/>
            <person name="Ho-Il K."/>
            <person name="Hahn J.H."/>
            <person name="Sangsakoo G."/>
            <person name="Vanavichit A."/>
            <person name="de Mattos Luiz.A.T."/>
            <person name="Zimmer P.D."/>
            <person name="Malone G."/>
            <person name="Dellagostin O."/>
            <person name="de Oliveira A.C."/>
            <person name="Bevan M."/>
            <person name="Bancroft I."/>
            <person name="Minx P."/>
            <person name="Cordum H."/>
            <person name="Wilson R."/>
            <person name="Cheng Z."/>
            <person name="Jin W."/>
            <person name="Jiang J."/>
            <person name="Leong S.A."/>
            <person name="Iwama H."/>
            <person name="Gojobori T."/>
            <person name="Itoh T."/>
            <person name="Niimura Y."/>
            <person name="Fujii Y."/>
            <person name="Habara T."/>
            <person name="Sakai H."/>
            <person name="Sato Y."/>
            <person name="Wilson G."/>
            <person name="Kumar K."/>
            <person name="McCouch S."/>
            <person name="Juretic N."/>
            <person name="Hoen D."/>
            <person name="Wright S."/>
            <person name="Bruskiewich R."/>
            <person name="Bureau T."/>
            <person name="Miyao A."/>
            <person name="Hirochika H."/>
            <person name="Nishikawa T."/>
            <person name="Kadowaki K."/>
            <person name="Sugiura M."/>
            <person name="Burr B."/>
            <person name="Sasaki T."/>
        </authorList>
    </citation>
    <scope>NUCLEOTIDE SEQUENCE [LARGE SCALE GENOMIC DNA]</scope>
    <source>
        <strain evidence="9">cv. Nipponbare</strain>
    </source>
</reference>
<dbReference type="EMBL" id="AP014960">
    <property type="protein sequence ID" value="BAS88658.1"/>
    <property type="molecule type" value="Genomic_DNA"/>
</dbReference>
<dbReference type="PaxDb" id="39947-A0A0P0W9D8"/>
<dbReference type="GO" id="GO:0005737">
    <property type="term" value="C:cytoplasm"/>
    <property type="evidence" value="ECO:0000318"/>
    <property type="project" value="GO_Central"/>
</dbReference>
<dbReference type="InterPro" id="IPR000719">
    <property type="entry name" value="Prot_kinase_dom"/>
</dbReference>
<dbReference type="SUPFAM" id="SSF56112">
    <property type="entry name" value="Protein kinase-like (PK-like)"/>
    <property type="match status" value="1"/>
</dbReference>
<comment type="similarity">
    <text evidence="1">Belongs to the protein kinase superfamily. STE Ser/Thr protein kinase family. MAP kinase kinase kinase subfamily.</text>
</comment>
<keyword evidence="6" id="KW-0067">ATP-binding</keyword>
<dbReference type="OMA" id="CIYELAT"/>
<evidence type="ECO:0000256" key="3">
    <source>
        <dbReference type="ARBA" id="ARBA00022679"/>
    </source>
</evidence>
<keyword evidence="4" id="KW-0547">Nucleotide-binding</keyword>
<dbReference type="PROSITE" id="PS50011">
    <property type="entry name" value="PROTEIN_KINASE_DOM"/>
    <property type="match status" value="1"/>
</dbReference>
<sequence length="135" mass="15215">MHNSVFFSFSRDVKCGNILVHRNGSVKLADFGLAKQVVNPKRTYGTAADIWSLGCTVLEMLTRQLPYPNLEWAQALFKIGRGEPPAIPKYLSKEARDFISQCLRPYPDDRPSASKLLDHPFVNRSVRSIMSVMTS</sequence>
<dbReference type="Pfam" id="PF00069">
    <property type="entry name" value="Pkinase"/>
    <property type="match status" value="1"/>
</dbReference>
<keyword evidence="9" id="KW-1185">Reference proteome</keyword>
<dbReference type="SMR" id="A0A0P0W9D8"/>
<dbReference type="STRING" id="39947.A0A0P0W9D8"/>
<keyword evidence="5" id="KW-0418">Kinase</keyword>
<evidence type="ECO:0000256" key="2">
    <source>
        <dbReference type="ARBA" id="ARBA00022527"/>
    </source>
</evidence>
<dbReference type="FunCoup" id="A0A0P0W9D8">
    <property type="interactions" value="275"/>
</dbReference>
<evidence type="ECO:0000256" key="4">
    <source>
        <dbReference type="ARBA" id="ARBA00022741"/>
    </source>
</evidence>
<dbReference type="GO" id="GO:0004709">
    <property type="term" value="F:MAP kinase kinase kinase activity"/>
    <property type="evidence" value="ECO:0000318"/>
    <property type="project" value="GO_Central"/>
</dbReference>
<dbReference type="GO" id="GO:0000165">
    <property type="term" value="P:MAPK cascade"/>
    <property type="evidence" value="ECO:0000318"/>
    <property type="project" value="GO_Central"/>
</dbReference>
<evidence type="ECO:0000313" key="8">
    <source>
        <dbReference type="EMBL" id="BAS88658.1"/>
    </source>
</evidence>
<name>A0A0P0W9D8_ORYSJ</name>
<keyword evidence="3" id="KW-0808">Transferase</keyword>
<reference evidence="8 9" key="2">
    <citation type="journal article" date="2013" name="Plant Cell Physiol.">
        <title>Rice Annotation Project Database (RAP-DB): an integrative and interactive database for rice genomics.</title>
        <authorList>
            <person name="Sakai H."/>
            <person name="Lee S.S."/>
            <person name="Tanaka T."/>
            <person name="Numa H."/>
            <person name="Kim J."/>
            <person name="Kawahara Y."/>
            <person name="Wakimoto H."/>
            <person name="Yang C.C."/>
            <person name="Iwamoto M."/>
            <person name="Abe T."/>
            <person name="Yamada Y."/>
            <person name="Muto A."/>
            <person name="Inokuchi H."/>
            <person name="Ikemura T."/>
            <person name="Matsumoto T."/>
            <person name="Sasaki T."/>
            <person name="Itoh T."/>
        </authorList>
    </citation>
    <scope>NUCLEOTIDE SEQUENCE [LARGE SCALE GENOMIC DNA]</scope>
    <source>
        <strain evidence="9">cv. Nipponbare</strain>
    </source>
</reference>
<dbReference type="InterPro" id="IPR001245">
    <property type="entry name" value="Ser-Thr/Tyr_kinase_cat_dom"/>
</dbReference>